<dbReference type="Pfam" id="PF00657">
    <property type="entry name" value="Lipase_GDSL"/>
    <property type="match status" value="1"/>
</dbReference>
<feature type="signal peptide" evidence="5">
    <location>
        <begin position="1"/>
        <end position="24"/>
    </location>
</feature>
<evidence type="ECO:0000256" key="3">
    <source>
        <dbReference type="ARBA" id="ARBA00022801"/>
    </source>
</evidence>
<reference evidence="6" key="1">
    <citation type="submission" date="2020-03" db="EMBL/GenBank/DDBJ databases">
        <title>A high-quality chromosome-level genome assembly of a woody plant with both climbing and erect habits, Rhamnella rubrinervis.</title>
        <authorList>
            <person name="Lu Z."/>
            <person name="Yang Y."/>
            <person name="Zhu X."/>
            <person name="Sun Y."/>
        </authorList>
    </citation>
    <scope>NUCLEOTIDE SEQUENCE</scope>
    <source>
        <strain evidence="6">BYM</strain>
        <tissue evidence="6">Leaf</tissue>
    </source>
</reference>
<dbReference type="SUPFAM" id="SSF52266">
    <property type="entry name" value="SGNH hydrolase"/>
    <property type="match status" value="1"/>
</dbReference>
<dbReference type="PANTHER" id="PTHR22835:SF555">
    <property type="entry name" value="GDSL-LIKE LIPASE_ACYLHYDROLASE"/>
    <property type="match status" value="1"/>
</dbReference>
<evidence type="ECO:0000313" key="6">
    <source>
        <dbReference type="EMBL" id="KAF3444659.1"/>
    </source>
</evidence>
<proteinExistence type="inferred from homology"/>
<keyword evidence="3" id="KW-0378">Hydrolase</keyword>
<dbReference type="Proteomes" id="UP000796880">
    <property type="component" value="Unassembled WGS sequence"/>
</dbReference>
<dbReference type="CDD" id="cd01837">
    <property type="entry name" value="SGNH_plant_lipase_like"/>
    <property type="match status" value="1"/>
</dbReference>
<evidence type="ECO:0000256" key="4">
    <source>
        <dbReference type="ARBA" id="ARBA00023180"/>
    </source>
</evidence>
<dbReference type="EMBL" id="VOIH02000006">
    <property type="protein sequence ID" value="KAF3444659.1"/>
    <property type="molecule type" value="Genomic_DNA"/>
</dbReference>
<dbReference type="Gene3D" id="3.40.50.1110">
    <property type="entry name" value="SGNH hydrolase"/>
    <property type="match status" value="1"/>
</dbReference>
<organism evidence="6 7">
    <name type="scientific">Rhamnella rubrinervis</name>
    <dbReference type="NCBI Taxonomy" id="2594499"/>
    <lineage>
        <taxon>Eukaryota</taxon>
        <taxon>Viridiplantae</taxon>
        <taxon>Streptophyta</taxon>
        <taxon>Embryophyta</taxon>
        <taxon>Tracheophyta</taxon>
        <taxon>Spermatophyta</taxon>
        <taxon>Magnoliopsida</taxon>
        <taxon>eudicotyledons</taxon>
        <taxon>Gunneridae</taxon>
        <taxon>Pentapetalae</taxon>
        <taxon>rosids</taxon>
        <taxon>fabids</taxon>
        <taxon>Rosales</taxon>
        <taxon>Rhamnaceae</taxon>
        <taxon>rhamnoid group</taxon>
        <taxon>Rhamneae</taxon>
        <taxon>Rhamnella</taxon>
    </lineage>
</organism>
<evidence type="ECO:0000313" key="7">
    <source>
        <dbReference type="Proteomes" id="UP000796880"/>
    </source>
</evidence>
<evidence type="ECO:0000256" key="5">
    <source>
        <dbReference type="SAM" id="SignalP"/>
    </source>
</evidence>
<comment type="caution">
    <text evidence="6">The sequence shown here is derived from an EMBL/GenBank/DDBJ whole genome shotgun (WGS) entry which is preliminary data.</text>
</comment>
<dbReference type="AlphaFoldDB" id="A0A8K0H2Z3"/>
<comment type="similarity">
    <text evidence="1">Belongs to the 'GDSL' lipolytic enzyme family.</text>
</comment>
<name>A0A8K0H2Z3_9ROSA</name>
<sequence>MEPVRLLNGLLLLGLIGQLSMVSGTVDIGYTGGHCDFEAIYNFGDSNSDTGAISAALSQVLPPNGESFFGTPSGRFCDGRLLIDFIAEKLKLPFLSPYLDSLGTNFSHGSNFATGGSSIRPGGYSPFHLGIQISQFLRFKSHSTALYSQPQDFSKALYTIDIGQNDLSYGFQHTTEDQVRASIPDILVQLSQAIHQLYHEGARVFWVHSTSPLGCLPYNVIYYKSKPGNLDGNGCVKPQNAVAQEFNRQLKHRVLQLRTELPLAAFTYVDVYSAKYELVSRAKDLGFVDPLEFCCGSYYGYHIDCGKRAIVNGTVYGNPCKDPSRHISWDGIHYSQAANLWVANHILNGSFSDPPVSIGETCHRLKN</sequence>
<dbReference type="PANTHER" id="PTHR22835">
    <property type="entry name" value="ZINC FINGER FYVE DOMAIN CONTAINING PROTEIN"/>
    <property type="match status" value="1"/>
</dbReference>
<protein>
    <submittedName>
        <fullName evidence="6">Uncharacterized protein</fullName>
    </submittedName>
</protein>
<keyword evidence="7" id="KW-1185">Reference proteome</keyword>
<keyword evidence="2 5" id="KW-0732">Signal</keyword>
<gene>
    <name evidence="6" type="ORF">FNV43_RR14352</name>
</gene>
<feature type="chain" id="PRO_5035445564" evidence="5">
    <location>
        <begin position="25"/>
        <end position="367"/>
    </location>
</feature>
<evidence type="ECO:0000256" key="1">
    <source>
        <dbReference type="ARBA" id="ARBA00008668"/>
    </source>
</evidence>
<dbReference type="GO" id="GO:0016788">
    <property type="term" value="F:hydrolase activity, acting on ester bonds"/>
    <property type="evidence" value="ECO:0007669"/>
    <property type="project" value="InterPro"/>
</dbReference>
<accession>A0A8K0H2Z3</accession>
<dbReference type="InterPro" id="IPR001087">
    <property type="entry name" value="GDSL"/>
</dbReference>
<keyword evidence="4" id="KW-0325">Glycoprotein</keyword>
<dbReference type="InterPro" id="IPR035669">
    <property type="entry name" value="SGNH_plant_lipase-like"/>
</dbReference>
<evidence type="ECO:0000256" key="2">
    <source>
        <dbReference type="ARBA" id="ARBA00022729"/>
    </source>
</evidence>
<dbReference type="InterPro" id="IPR036514">
    <property type="entry name" value="SGNH_hydro_sf"/>
</dbReference>
<dbReference type="OrthoDB" id="1600564at2759"/>